<dbReference type="EMBL" id="FQYV01000001">
    <property type="protein sequence ID" value="SHI32298.1"/>
    <property type="molecule type" value="Genomic_DNA"/>
</dbReference>
<evidence type="ECO:0000313" key="4">
    <source>
        <dbReference type="Proteomes" id="UP000184172"/>
    </source>
</evidence>
<reference evidence="4" key="1">
    <citation type="submission" date="2016-11" db="EMBL/GenBank/DDBJ databases">
        <authorList>
            <person name="Varghese N."/>
            <person name="Submissions S."/>
        </authorList>
    </citation>
    <scope>NUCLEOTIDE SEQUENCE [LARGE SCALE GENOMIC DNA]</scope>
    <source>
        <strain evidence="4">DSM 26349</strain>
    </source>
</reference>
<dbReference type="RefSeq" id="WP_073213795.1">
    <property type="nucleotide sequence ID" value="NZ_FNNS01000002.1"/>
</dbReference>
<dbReference type="PROSITE" id="PS51257">
    <property type="entry name" value="PROKAR_LIPOPROTEIN"/>
    <property type="match status" value="1"/>
</dbReference>
<name>A0A1M6A722_9FLAO</name>
<proteinExistence type="predicted"/>
<dbReference type="Proteomes" id="UP000184172">
    <property type="component" value="Unassembled WGS sequence"/>
</dbReference>
<evidence type="ECO:0000313" key="3">
    <source>
        <dbReference type="EMBL" id="SHI32298.1"/>
    </source>
</evidence>
<evidence type="ECO:0000256" key="1">
    <source>
        <dbReference type="SAM" id="SignalP"/>
    </source>
</evidence>
<feature type="chain" id="PRO_5009915625" evidence="1">
    <location>
        <begin position="22"/>
        <end position="178"/>
    </location>
</feature>
<keyword evidence="4" id="KW-1185">Reference proteome</keyword>
<keyword evidence="1" id="KW-0732">Signal</keyword>
<dbReference type="Pfam" id="PF13648">
    <property type="entry name" value="Lipocalin_4"/>
    <property type="match status" value="1"/>
</dbReference>
<dbReference type="OrthoDB" id="1445898at2"/>
<accession>A0A1M6A722</accession>
<organism evidence="3 4">
    <name type="scientific">Aequorivita viscosa</name>
    <dbReference type="NCBI Taxonomy" id="797419"/>
    <lineage>
        <taxon>Bacteria</taxon>
        <taxon>Pseudomonadati</taxon>
        <taxon>Bacteroidota</taxon>
        <taxon>Flavobacteriia</taxon>
        <taxon>Flavobacteriales</taxon>
        <taxon>Flavobacteriaceae</taxon>
        <taxon>Aequorivita</taxon>
    </lineage>
</organism>
<dbReference type="InterPro" id="IPR024311">
    <property type="entry name" value="Lipocalin-like"/>
</dbReference>
<sequence>MKTIKLLLASFFIISMISCSKSDDSQPAASIVGDWTITEGLVEPTSITIDMGGMPIPVEISGSFVDIDPQNRLTFNENKSFTSVTGSISVEVNITALGIPQTEVFEADELFGQGTWELNGNQLKIHNENGTTITYQVDKITETELELSSNISEMEMEGGNDPMLNQFDVIVRVKLRRV</sequence>
<protein>
    <submittedName>
        <fullName evidence="3">Lipocalin-like domain-containing protein</fullName>
    </submittedName>
</protein>
<dbReference type="AlphaFoldDB" id="A0A1M6A722"/>
<evidence type="ECO:0000259" key="2">
    <source>
        <dbReference type="Pfam" id="PF13648"/>
    </source>
</evidence>
<gene>
    <name evidence="3" type="ORF">SAMN04487908_10197</name>
</gene>
<feature type="domain" description="Lipocalin-like" evidence="2">
    <location>
        <begin position="31"/>
        <end position="147"/>
    </location>
</feature>
<feature type="signal peptide" evidence="1">
    <location>
        <begin position="1"/>
        <end position="21"/>
    </location>
</feature>